<dbReference type="InterPro" id="IPR002736">
    <property type="entry name" value="CitG"/>
</dbReference>
<keyword evidence="7" id="KW-1185">Reference proteome</keyword>
<dbReference type="InterPro" id="IPR017551">
    <property type="entry name" value="TriPribosyl-deP-CoA_syn_CitG"/>
</dbReference>
<name>A0ABS6EIV8_9CLOT</name>
<keyword evidence="6" id="KW-0328">Glycosyltransferase</keyword>
<dbReference type="GO" id="GO:0016757">
    <property type="term" value="F:glycosyltransferase activity"/>
    <property type="evidence" value="ECO:0007669"/>
    <property type="project" value="UniProtKB-KW"/>
</dbReference>
<keyword evidence="5" id="KW-0067">ATP-binding</keyword>
<evidence type="ECO:0000313" key="7">
    <source>
        <dbReference type="Proteomes" id="UP000726170"/>
    </source>
</evidence>
<evidence type="ECO:0000313" key="6">
    <source>
        <dbReference type="EMBL" id="MBU5485082.1"/>
    </source>
</evidence>
<dbReference type="PANTHER" id="PTHR30201:SF2">
    <property type="entry name" value="2-(5''-TRIPHOSPHORIBOSYL)-3'-DEPHOSPHOCOENZYME-A SYNTHASE"/>
    <property type="match status" value="1"/>
</dbReference>
<dbReference type="PANTHER" id="PTHR30201">
    <property type="entry name" value="TRIPHOSPHORIBOSYL-DEPHOSPHO-COA SYNTHASE"/>
    <property type="match status" value="1"/>
</dbReference>
<accession>A0ABS6EIV8</accession>
<evidence type="ECO:0000256" key="4">
    <source>
        <dbReference type="ARBA" id="ARBA00022741"/>
    </source>
</evidence>
<keyword evidence="3 6" id="KW-0808">Transferase</keyword>
<dbReference type="GO" id="GO:0046917">
    <property type="term" value="F:triphosphoribosyl-dephospho-CoA synthase activity"/>
    <property type="evidence" value="ECO:0007669"/>
    <property type="project" value="UniProtKB-EC"/>
</dbReference>
<proteinExistence type="predicted"/>
<evidence type="ECO:0000256" key="5">
    <source>
        <dbReference type="ARBA" id="ARBA00022840"/>
    </source>
</evidence>
<gene>
    <name evidence="6" type="primary">citG</name>
    <name evidence="6" type="ORF">KQI86_12130</name>
</gene>
<evidence type="ECO:0000256" key="1">
    <source>
        <dbReference type="ARBA" id="ARBA00001210"/>
    </source>
</evidence>
<comment type="catalytic activity">
    <reaction evidence="1">
        <text>3'-dephospho-CoA + ATP = 2'-(5''-triphospho-alpha-D-ribosyl)-3'-dephospho-CoA + adenine</text>
        <dbReference type="Rhea" id="RHEA:15117"/>
        <dbReference type="ChEBI" id="CHEBI:16708"/>
        <dbReference type="ChEBI" id="CHEBI:30616"/>
        <dbReference type="ChEBI" id="CHEBI:57328"/>
        <dbReference type="ChEBI" id="CHEBI:61378"/>
        <dbReference type="EC" id="2.4.2.52"/>
    </reaction>
</comment>
<dbReference type="EC" id="2.4.2.52" evidence="2"/>
<organism evidence="6 7">
    <name type="scientific">Clostridium mobile</name>
    <dbReference type="NCBI Taxonomy" id="2841512"/>
    <lineage>
        <taxon>Bacteria</taxon>
        <taxon>Bacillati</taxon>
        <taxon>Bacillota</taxon>
        <taxon>Clostridia</taxon>
        <taxon>Eubacteriales</taxon>
        <taxon>Clostridiaceae</taxon>
        <taxon>Clostridium</taxon>
    </lineage>
</organism>
<comment type="caution">
    <text evidence="6">The sequence shown here is derived from an EMBL/GenBank/DDBJ whole genome shotgun (WGS) entry which is preliminary data.</text>
</comment>
<dbReference type="RefSeq" id="WP_216439654.1">
    <property type="nucleotide sequence ID" value="NZ_JAHLQF010000003.1"/>
</dbReference>
<dbReference type="EMBL" id="JAHLQF010000003">
    <property type="protein sequence ID" value="MBU5485082.1"/>
    <property type="molecule type" value="Genomic_DNA"/>
</dbReference>
<dbReference type="Proteomes" id="UP000726170">
    <property type="component" value="Unassembled WGS sequence"/>
</dbReference>
<evidence type="ECO:0000256" key="3">
    <source>
        <dbReference type="ARBA" id="ARBA00022679"/>
    </source>
</evidence>
<dbReference type="Pfam" id="PF01874">
    <property type="entry name" value="CitG"/>
    <property type="match status" value="1"/>
</dbReference>
<keyword evidence="4" id="KW-0547">Nucleotide-binding</keyword>
<dbReference type="NCBIfam" id="TIGR03125">
    <property type="entry name" value="citrate_citG"/>
    <property type="match status" value="1"/>
</dbReference>
<evidence type="ECO:0000256" key="2">
    <source>
        <dbReference type="ARBA" id="ARBA00012074"/>
    </source>
</evidence>
<protein>
    <recommendedName>
        <fullName evidence="2">triphosphoribosyl-dephospho-CoA synthase</fullName>
        <ecNumber evidence="2">2.4.2.52</ecNumber>
    </recommendedName>
</protein>
<sequence length="301" mass="33881">MFKSHNIHDISFDISSLAAQAMLYEVACHPSPGLVSTVSTGAHNDMDHYTFIESTCALIKYLTLCTEVGFSKSSPEELLNAARTIGIEGEKAMFQKTEGVNTHKGMLFLMGISCVAAGNVIYNKKDFKEIRNTIIHMCHGLVEKELLPLKRNFEGSILNEEMLQDKKLSYGEKLYLLHGIEGVRGEIEKGVPIVFEFALDFYKESMDLDKNDRLVNTLLGIMQYSEDSNILHRHSLATLKEINEKAKNIIKIGGVRTDEGREAIYNLDKDFIKRRISPGGSADLLAITVFFYLVEKYMNNL</sequence>
<reference evidence="6 7" key="1">
    <citation type="submission" date="2021-06" db="EMBL/GenBank/DDBJ databases">
        <authorList>
            <person name="Sun Q."/>
            <person name="Li D."/>
        </authorList>
    </citation>
    <scope>NUCLEOTIDE SEQUENCE [LARGE SCALE GENOMIC DNA]</scope>
    <source>
        <strain evidence="6 7">MSJ-11</strain>
    </source>
</reference>